<dbReference type="EMBL" id="CP047409">
    <property type="protein sequence ID" value="QLL68621.1"/>
    <property type="molecule type" value="Genomic_DNA"/>
</dbReference>
<name>A0A9X7TVJ7_LACJH</name>
<dbReference type="Proteomes" id="UP000510788">
    <property type="component" value="Chromosome"/>
</dbReference>
<organism evidence="1 2">
    <name type="scientific">Lactobacillus johnsonii</name>
    <dbReference type="NCBI Taxonomy" id="33959"/>
    <lineage>
        <taxon>Bacteria</taxon>
        <taxon>Bacillati</taxon>
        <taxon>Bacillota</taxon>
        <taxon>Bacilli</taxon>
        <taxon>Lactobacillales</taxon>
        <taxon>Lactobacillaceae</taxon>
        <taxon>Lactobacillus</taxon>
    </lineage>
</organism>
<dbReference type="AlphaFoldDB" id="A0A9X7TVJ7"/>
<dbReference type="RefSeq" id="WP_180873020.1">
    <property type="nucleotide sequence ID" value="NZ_CP047409.1"/>
</dbReference>
<gene>
    <name evidence="1" type="ORF">GTO82_07110</name>
</gene>
<accession>A0A9X7TVJ7</accession>
<reference evidence="1 2" key="1">
    <citation type="submission" date="2020-01" db="EMBL/GenBank/DDBJ databases">
        <title>Complete and circular genome sequences of six lactobacillus isolates from horses.</title>
        <authorList>
            <person name="Hassan H.M."/>
        </authorList>
    </citation>
    <scope>NUCLEOTIDE SEQUENCE [LARGE SCALE GENOMIC DNA]</scope>
    <source>
        <strain evidence="1 2">3DG</strain>
    </source>
</reference>
<sequence length="837" mass="94397">MNNMPTINNGGQPYYFPADIAKEGEDYARLSNFFKTRVGDNGKILTLKWYDQGRVMNVHGFIPFIQGMVGKHYEEPDTKEIVMAPDALYREWQGSTDNGHDGGFMDYILEDQMFPQEGIFKGHFGLKDTNGNVLTSVNIVFEVLGNDLRVGETSKYYSAELDRLVREYEVKTDQMVADGTQKVDQFVAQTKNNINTSLQTSRDNIDALNGEIRANRAEQANISQHLAGTQQQIANYDIVTRPEFQTGMDTMNSAINERLSQMKTNPIAVANAGELTKNYPNGADGIFITADTGHKWIYLYGAWKDCGAYQAIGIENSELAPLKEDLIKQEGKINQNTNDIELNSLGIKKNSVDIQNLEGAGHLMDILLVDDFGNHITDDYGNRISGYKWLPLTDVTLTQAGLPADGQAVGEAIKNATSFKPEKYGMPVLYLWGSNILSLKDKSKTLKNEVTYSFPAYGVSGTVEKFKVQGASSVAWPKKNYTLNLDKSFEGISGYGKNHKYVIKANYADPSQALNVVGARLWGMIRGTHKNANTGILNINGDQLVDDTGNRIIAETDPQLSIGGTYGAVDGFPIGVYINGQYWGLYSFNIPKDDWMAKMPKKSKNKYAIIDTIWDPQGAFKQETNLKDQMELQFCSTKDTEWAKDSVNELIRAALASYDTVDDFNKAVSPLLDIDSAIDYYIFSVLVDNDDGIFRNYLLQTFDGKKWYIAAYDLDSIFGRTPDFWEHLHAKSDTNDWRDHGVTFENVTNANRLMYQLWKFYKEEILKRTKALIDGVMSDSAVDTAFVDYVRHIPLTAFNAELERWPGMQNTLVDNINRIGRWYMQRIAWLKNKYFNN</sequence>
<dbReference type="Pfam" id="PF08757">
    <property type="entry name" value="CotH"/>
    <property type="match status" value="1"/>
</dbReference>
<evidence type="ECO:0008006" key="3">
    <source>
        <dbReference type="Google" id="ProtNLM"/>
    </source>
</evidence>
<evidence type="ECO:0000313" key="1">
    <source>
        <dbReference type="EMBL" id="QLL68621.1"/>
    </source>
</evidence>
<protein>
    <recommendedName>
        <fullName evidence="3">Spore coat protein CotH</fullName>
    </recommendedName>
</protein>
<proteinExistence type="predicted"/>
<dbReference type="InterPro" id="IPR014867">
    <property type="entry name" value="Spore_coat_CotH_CotH2/3/7"/>
</dbReference>
<evidence type="ECO:0000313" key="2">
    <source>
        <dbReference type="Proteomes" id="UP000510788"/>
    </source>
</evidence>